<dbReference type="AlphaFoldDB" id="A0A173YPY9"/>
<dbReference type="Pfam" id="PF00370">
    <property type="entry name" value="FGGY_N"/>
    <property type="match status" value="1"/>
</dbReference>
<organism evidence="10 11">
    <name type="scientific">Faecalicatena contorta</name>
    <dbReference type="NCBI Taxonomy" id="39482"/>
    <lineage>
        <taxon>Bacteria</taxon>
        <taxon>Bacillati</taxon>
        <taxon>Bacillota</taxon>
        <taxon>Clostridia</taxon>
        <taxon>Lachnospirales</taxon>
        <taxon>Lachnospiraceae</taxon>
        <taxon>Faecalicatena</taxon>
    </lineage>
</organism>
<feature type="domain" description="Carbohydrate kinase FGGY C-terminal" evidence="9">
    <location>
        <begin position="255"/>
        <end position="447"/>
    </location>
</feature>
<evidence type="ECO:0000256" key="3">
    <source>
        <dbReference type="ARBA" id="ARBA00022741"/>
    </source>
</evidence>
<evidence type="ECO:0000256" key="4">
    <source>
        <dbReference type="ARBA" id="ARBA00022777"/>
    </source>
</evidence>
<sequence length="490" mass="55040">MGRYFAVDLGAESGRCIAGTLENGIIELDELCRFPTQGLKIRGEWKWNVYRFYEEILKGLRIYADQYGPKLDSIGVDTWGVDFGLLDKNGTLMGIPYTYRDKRTEGTDALLEPRKKMLYRKTGIQFLEFNTLNQLIAARKQKDTQLDHARELLFVGDILHYLLGAKPVCEYTAASISMMVDTVNRKWDDEIFEAYNIPVELQSQISFAGDKVGTLRDDIAEQAGLKRGIPIITPAVHDTASAVVATPAEGENFAFISSGTWSLAGMELKQPVNNEKSFALNISNSGGVLGKSLFLKNIMGLWIIQQCKKQWNRKDPGLDYSRIVEEAKKAPQFMAFIDVDDNSFFAPDNMPQAIVEYLKKTNQIHLKEDDIGAISRLIYEGLALKYRYVLGKIEDAAEKKIDVVHVTGGGGKNTLLNQFIANALHKKVTAGPEECTATGNLLMQAYGCGHASSLTEIRRIVRDSFQVREYVPEDEAEWNLAYKNFSKYCF</sequence>
<dbReference type="InterPro" id="IPR013449">
    <property type="entry name" value="Rhamnulokinase"/>
</dbReference>
<evidence type="ECO:0000256" key="1">
    <source>
        <dbReference type="ARBA" id="ARBA00009156"/>
    </source>
</evidence>
<keyword evidence="7" id="KW-0684">Rhamnose metabolism</keyword>
<gene>
    <name evidence="10" type="primary">rhaB_1</name>
    <name evidence="10" type="ORF">ERS852491_00173</name>
</gene>
<evidence type="ECO:0000313" key="10">
    <source>
        <dbReference type="EMBL" id="CUN65739.1"/>
    </source>
</evidence>
<dbReference type="Pfam" id="PF02782">
    <property type="entry name" value="FGGY_C"/>
    <property type="match status" value="1"/>
</dbReference>
<name>A0A173YPY9_9FIRM</name>
<dbReference type="GO" id="GO:0006071">
    <property type="term" value="P:glycerol metabolic process"/>
    <property type="evidence" value="ECO:0007669"/>
    <property type="project" value="TreeGrafter"/>
</dbReference>
<keyword evidence="4 10" id="KW-0418">Kinase</keyword>
<dbReference type="Proteomes" id="UP000095544">
    <property type="component" value="Unassembled WGS sequence"/>
</dbReference>
<dbReference type="STRING" id="39482.ERS852491_00173"/>
<protein>
    <submittedName>
        <fullName evidence="10">Rhamnulokinase</fullName>
        <ecNumber evidence="10">2.7.1.5</ecNumber>
    </submittedName>
</protein>
<comment type="similarity">
    <text evidence="1">Belongs to the FGGY kinase family.</text>
</comment>
<reference evidence="10 11" key="1">
    <citation type="submission" date="2015-09" db="EMBL/GenBank/DDBJ databases">
        <authorList>
            <consortium name="Pathogen Informatics"/>
        </authorList>
    </citation>
    <scope>NUCLEOTIDE SEQUENCE [LARGE SCALE GENOMIC DNA]</scope>
    <source>
        <strain evidence="10 11">2789STDY5834876</strain>
    </source>
</reference>
<dbReference type="InterPro" id="IPR018485">
    <property type="entry name" value="FGGY_C"/>
</dbReference>
<dbReference type="GO" id="GO:0008993">
    <property type="term" value="F:rhamnulokinase activity"/>
    <property type="evidence" value="ECO:0007669"/>
    <property type="project" value="UniProtKB-EC"/>
</dbReference>
<dbReference type="RefSeq" id="WP_055150013.1">
    <property type="nucleotide sequence ID" value="NZ_CYZU01000001.1"/>
</dbReference>
<dbReference type="EC" id="2.7.1.5" evidence="10"/>
<evidence type="ECO:0000259" key="9">
    <source>
        <dbReference type="Pfam" id="PF02782"/>
    </source>
</evidence>
<dbReference type="GO" id="GO:0004370">
    <property type="term" value="F:glycerol kinase activity"/>
    <property type="evidence" value="ECO:0007669"/>
    <property type="project" value="TreeGrafter"/>
</dbReference>
<evidence type="ECO:0000259" key="8">
    <source>
        <dbReference type="Pfam" id="PF00370"/>
    </source>
</evidence>
<dbReference type="GO" id="GO:0005829">
    <property type="term" value="C:cytosol"/>
    <property type="evidence" value="ECO:0007669"/>
    <property type="project" value="TreeGrafter"/>
</dbReference>
<proteinExistence type="inferred from homology"/>
<evidence type="ECO:0000256" key="2">
    <source>
        <dbReference type="ARBA" id="ARBA00022679"/>
    </source>
</evidence>
<dbReference type="PANTHER" id="PTHR10196:SF93">
    <property type="entry name" value="L-RHAMNULOKINASE"/>
    <property type="match status" value="1"/>
</dbReference>
<accession>A0A173YPY9</accession>
<dbReference type="InterPro" id="IPR043129">
    <property type="entry name" value="ATPase_NBD"/>
</dbReference>
<feature type="domain" description="Carbohydrate kinase FGGY N-terminal" evidence="8">
    <location>
        <begin position="4"/>
        <end position="244"/>
    </location>
</feature>
<dbReference type="CDD" id="cd07771">
    <property type="entry name" value="ASKHA_NBD_FGGY_RhaB-like"/>
    <property type="match status" value="1"/>
</dbReference>
<keyword evidence="3" id="KW-0547">Nucleotide-binding</keyword>
<dbReference type="SUPFAM" id="SSF53067">
    <property type="entry name" value="Actin-like ATPase domain"/>
    <property type="match status" value="2"/>
</dbReference>
<keyword evidence="5" id="KW-0067">ATP-binding</keyword>
<evidence type="ECO:0000256" key="5">
    <source>
        <dbReference type="ARBA" id="ARBA00022840"/>
    </source>
</evidence>
<dbReference type="EMBL" id="CYZU01000001">
    <property type="protein sequence ID" value="CUN65739.1"/>
    <property type="molecule type" value="Genomic_DNA"/>
</dbReference>
<dbReference type="Gene3D" id="3.30.420.40">
    <property type="match status" value="2"/>
</dbReference>
<dbReference type="OrthoDB" id="9761504at2"/>
<dbReference type="GO" id="GO:0019301">
    <property type="term" value="P:rhamnose catabolic process"/>
    <property type="evidence" value="ECO:0007669"/>
    <property type="project" value="InterPro"/>
</dbReference>
<evidence type="ECO:0000256" key="7">
    <source>
        <dbReference type="ARBA" id="ARBA00023308"/>
    </source>
</evidence>
<keyword evidence="2 10" id="KW-0808">Transferase</keyword>
<dbReference type="GO" id="GO:0005524">
    <property type="term" value="F:ATP binding"/>
    <property type="evidence" value="ECO:0007669"/>
    <property type="project" value="UniProtKB-KW"/>
</dbReference>
<dbReference type="PANTHER" id="PTHR10196">
    <property type="entry name" value="SUGAR KINASE"/>
    <property type="match status" value="1"/>
</dbReference>
<evidence type="ECO:0000313" key="11">
    <source>
        <dbReference type="Proteomes" id="UP000095544"/>
    </source>
</evidence>
<keyword evidence="6" id="KW-1015">Disulfide bond</keyword>
<evidence type="ECO:0000256" key="6">
    <source>
        <dbReference type="ARBA" id="ARBA00023157"/>
    </source>
</evidence>
<dbReference type="InterPro" id="IPR018484">
    <property type="entry name" value="FGGY_N"/>
</dbReference>